<dbReference type="PIRSF" id="PIRSF000349">
    <property type="entry name" value="SODismutase"/>
    <property type="match status" value="1"/>
</dbReference>
<dbReference type="Proteomes" id="UP000235547">
    <property type="component" value="Unassembled WGS sequence"/>
</dbReference>
<accession>A0A2N7UEX4</accession>
<sequence>MAFELPALPYDKNALEPYIAAETLEYRYYKQHQACVTRLNELIDVTGDAQRSLQEIISTSSGDTFDQAVQVWNHTFHWHCLSPYGDGRPKGALSAAIETRFGSFEGFKQRFTDAAMANLGTGWTWLIKTAEESVEIVNTSATDTPIAHGQCPVLVVDVCEDAKYLDNVWQLLNWDFAALNFTSALSLQRPL</sequence>
<dbReference type="InterPro" id="IPR036314">
    <property type="entry name" value="SOD_C_sf"/>
</dbReference>
<dbReference type="InterPro" id="IPR036324">
    <property type="entry name" value="Mn/Fe_SOD_N_sf"/>
</dbReference>
<comment type="function">
    <text evidence="6">Destroys radicals which are normally produced within the cells and which are toxic to biological systems.</text>
</comment>
<protein>
    <recommendedName>
        <fullName evidence="6">Superoxide dismutase</fullName>
        <ecNumber evidence="6">1.15.1.1</ecNumber>
    </recommendedName>
</protein>
<dbReference type="SUPFAM" id="SSF54719">
    <property type="entry name" value="Fe,Mn superoxide dismutase (SOD), C-terminal domain"/>
    <property type="match status" value="1"/>
</dbReference>
<dbReference type="SUPFAM" id="SSF46609">
    <property type="entry name" value="Fe,Mn superoxide dismutase (SOD), N-terminal domain"/>
    <property type="match status" value="1"/>
</dbReference>
<feature type="binding site" evidence="5">
    <location>
        <position position="74"/>
    </location>
    <ligand>
        <name>Mn(2+)</name>
        <dbReference type="ChEBI" id="CHEBI:29035"/>
    </ligand>
</feature>
<dbReference type="PANTHER" id="PTHR42769:SF3">
    <property type="entry name" value="SUPEROXIDE DISMUTASE [FE] 2, CHLOROPLASTIC"/>
    <property type="match status" value="1"/>
</dbReference>
<keyword evidence="10" id="KW-1185">Reference proteome</keyword>
<dbReference type="Pfam" id="PF00081">
    <property type="entry name" value="Sod_Fe_N"/>
    <property type="match status" value="1"/>
</dbReference>
<gene>
    <name evidence="9" type="ORF">C1H70_14325</name>
</gene>
<evidence type="ECO:0000256" key="1">
    <source>
        <dbReference type="ARBA" id="ARBA00008714"/>
    </source>
</evidence>
<dbReference type="PRINTS" id="PR01703">
    <property type="entry name" value="MNSODISMTASE"/>
</dbReference>
<dbReference type="OrthoDB" id="9803125at2"/>
<comment type="caution">
    <text evidence="9">The sequence shown here is derived from an EMBL/GenBank/DDBJ whole genome shotgun (WGS) entry which is preliminary data.</text>
</comment>
<dbReference type="AlphaFoldDB" id="A0A2N7UEX4"/>
<keyword evidence="2 5" id="KW-0479">Metal-binding</keyword>
<organism evidence="9 10">
    <name type="scientific">Halomonas urumqiensis</name>
    <dbReference type="NCBI Taxonomy" id="1684789"/>
    <lineage>
        <taxon>Bacteria</taxon>
        <taxon>Pseudomonadati</taxon>
        <taxon>Pseudomonadota</taxon>
        <taxon>Gammaproteobacteria</taxon>
        <taxon>Oceanospirillales</taxon>
        <taxon>Halomonadaceae</taxon>
        <taxon>Halomonas</taxon>
    </lineage>
</organism>
<evidence type="ECO:0000256" key="4">
    <source>
        <dbReference type="ARBA" id="ARBA00049204"/>
    </source>
</evidence>
<evidence type="ECO:0000313" key="9">
    <source>
        <dbReference type="EMBL" id="PMR78931.1"/>
    </source>
</evidence>
<feature type="binding site" evidence="5">
    <location>
        <position position="157"/>
    </location>
    <ligand>
        <name>Mn(2+)</name>
        <dbReference type="ChEBI" id="CHEBI:29035"/>
    </ligand>
</feature>
<evidence type="ECO:0000256" key="3">
    <source>
        <dbReference type="ARBA" id="ARBA00023002"/>
    </source>
</evidence>
<dbReference type="InterPro" id="IPR001189">
    <property type="entry name" value="Mn/Fe_SOD"/>
</dbReference>
<keyword evidence="3 6" id="KW-0560">Oxidoreductase</keyword>
<dbReference type="InterPro" id="IPR019832">
    <property type="entry name" value="Mn/Fe_SOD_C"/>
</dbReference>
<dbReference type="GO" id="GO:0004784">
    <property type="term" value="F:superoxide dismutase activity"/>
    <property type="evidence" value="ECO:0007669"/>
    <property type="project" value="UniProtKB-EC"/>
</dbReference>
<dbReference type="EMBL" id="PNRG01000032">
    <property type="protein sequence ID" value="PMR78931.1"/>
    <property type="molecule type" value="Genomic_DNA"/>
</dbReference>
<evidence type="ECO:0000256" key="6">
    <source>
        <dbReference type="RuleBase" id="RU000414"/>
    </source>
</evidence>
<evidence type="ECO:0000256" key="5">
    <source>
        <dbReference type="PIRSR" id="PIRSR000349-1"/>
    </source>
</evidence>
<dbReference type="GO" id="GO:0046872">
    <property type="term" value="F:metal ion binding"/>
    <property type="evidence" value="ECO:0007669"/>
    <property type="project" value="UniProtKB-KW"/>
</dbReference>
<dbReference type="RefSeq" id="WP_102589025.1">
    <property type="nucleotide sequence ID" value="NZ_BNAE01000001.1"/>
</dbReference>
<name>A0A2N7UEX4_9GAMM</name>
<comment type="catalytic activity">
    <reaction evidence="4 6">
        <text>2 superoxide + 2 H(+) = H2O2 + O2</text>
        <dbReference type="Rhea" id="RHEA:20696"/>
        <dbReference type="ChEBI" id="CHEBI:15378"/>
        <dbReference type="ChEBI" id="CHEBI:15379"/>
        <dbReference type="ChEBI" id="CHEBI:16240"/>
        <dbReference type="ChEBI" id="CHEBI:18421"/>
        <dbReference type="EC" id="1.15.1.1"/>
    </reaction>
</comment>
<dbReference type="PANTHER" id="PTHR42769">
    <property type="entry name" value="SUPEROXIDE DISMUTASE"/>
    <property type="match status" value="1"/>
</dbReference>
<evidence type="ECO:0000313" key="10">
    <source>
        <dbReference type="Proteomes" id="UP000235547"/>
    </source>
</evidence>
<evidence type="ECO:0000259" key="7">
    <source>
        <dbReference type="Pfam" id="PF00081"/>
    </source>
</evidence>
<dbReference type="Gene3D" id="3.55.40.20">
    <property type="entry name" value="Iron/manganese superoxide dismutase, C-terminal domain"/>
    <property type="match status" value="1"/>
</dbReference>
<evidence type="ECO:0000259" key="8">
    <source>
        <dbReference type="Pfam" id="PF02777"/>
    </source>
</evidence>
<dbReference type="EC" id="1.15.1.1" evidence="6"/>
<evidence type="ECO:0000256" key="2">
    <source>
        <dbReference type="ARBA" id="ARBA00022723"/>
    </source>
</evidence>
<feature type="domain" description="Manganese/iron superoxide dismutase C-terminal" evidence="8">
    <location>
        <begin position="89"/>
        <end position="178"/>
    </location>
</feature>
<proteinExistence type="inferred from homology"/>
<dbReference type="Pfam" id="PF02777">
    <property type="entry name" value="Sod_Fe_C"/>
    <property type="match status" value="1"/>
</dbReference>
<reference evidence="9 10" key="1">
    <citation type="submission" date="2018-01" db="EMBL/GenBank/DDBJ databases">
        <title>Halomonas endophytica sp. nov., isolated from storage liquid in the stems of Populus euphratica.</title>
        <authorList>
            <person name="Chen C."/>
        </authorList>
    </citation>
    <scope>NUCLEOTIDE SEQUENCE [LARGE SCALE GENOMIC DNA]</scope>
    <source>
        <strain evidence="9 10">BZ-SZ-XJ27</strain>
    </source>
</reference>
<dbReference type="Gene3D" id="1.10.287.990">
    <property type="entry name" value="Fe,Mn superoxide dismutase (SOD) domain"/>
    <property type="match status" value="1"/>
</dbReference>
<feature type="domain" description="Manganese/iron superoxide dismutase N-terminal" evidence="7">
    <location>
        <begin position="3"/>
        <end position="82"/>
    </location>
</feature>
<dbReference type="InterPro" id="IPR019831">
    <property type="entry name" value="Mn/Fe_SOD_N"/>
</dbReference>
<comment type="similarity">
    <text evidence="1 6">Belongs to the iron/manganese superoxide dismutase family.</text>
</comment>